<proteinExistence type="predicted"/>
<feature type="chain" id="PRO_5024298099" description="Lactococcin 972 family bacteriocin" evidence="1">
    <location>
        <begin position="28"/>
        <end position="136"/>
    </location>
</feature>
<comment type="caution">
    <text evidence="2">The sequence shown here is derived from an EMBL/GenBank/DDBJ whole genome shotgun (WGS) entry which is preliminary data.</text>
</comment>
<sequence length="136" mass="14815">MFKKKLASLVAAGSLLVSTGVSTTVLADNHGDTSWHNEYRVWSPNDHTPARKKTNRTSYYNKTNSTHGNVGYITIWAALYDGRDASGGHNYRSYAGTTTFLWNNAVENHGSGISVRIDSSSWSDGSADGVWSPDSI</sequence>
<protein>
    <recommendedName>
        <fullName evidence="4">Lactococcin 972 family bacteriocin</fullName>
    </recommendedName>
</protein>
<dbReference type="Proteomes" id="UP000307781">
    <property type="component" value="Unassembled WGS sequence"/>
</dbReference>
<reference evidence="2 3" key="1">
    <citation type="submission" date="2019-05" db="EMBL/GenBank/DDBJ databases">
        <title>Genome-based reclassification of Lactobacillus casei as Lactobacillus casei subsp. casei. subsp.nov., description of Lactobacillus casei subsp. zeae subsp. nov., and emended description of Lactobacillus casei.</title>
        <authorList>
            <person name="Huang C.-H."/>
        </authorList>
    </citation>
    <scope>NUCLEOTIDE SEQUENCE [LARGE SCALE GENOMIC DNA]</scope>
    <source>
        <strain evidence="2 3">CRBIP24.58</strain>
    </source>
</reference>
<name>A0A5R8LUR1_LACZE</name>
<accession>A0A5R8LUR1</accession>
<dbReference type="EMBL" id="VBWN01000006">
    <property type="protein sequence ID" value="TLF40853.1"/>
    <property type="molecule type" value="Genomic_DNA"/>
</dbReference>
<feature type="signal peptide" evidence="1">
    <location>
        <begin position="1"/>
        <end position="27"/>
    </location>
</feature>
<dbReference type="RefSeq" id="WP_010490837.1">
    <property type="nucleotide sequence ID" value="NZ_CP074379.1"/>
</dbReference>
<organism evidence="2 3">
    <name type="scientific">Lacticaseibacillus zeae</name>
    <name type="common">Lactobacillus zeae</name>
    <dbReference type="NCBI Taxonomy" id="57037"/>
    <lineage>
        <taxon>Bacteria</taxon>
        <taxon>Bacillati</taxon>
        <taxon>Bacillota</taxon>
        <taxon>Bacilli</taxon>
        <taxon>Lactobacillales</taxon>
        <taxon>Lactobacillaceae</taxon>
        <taxon>Lacticaseibacillus</taxon>
    </lineage>
</organism>
<evidence type="ECO:0008006" key="4">
    <source>
        <dbReference type="Google" id="ProtNLM"/>
    </source>
</evidence>
<keyword evidence="1" id="KW-0732">Signal</keyword>
<evidence type="ECO:0000313" key="3">
    <source>
        <dbReference type="Proteomes" id="UP000307781"/>
    </source>
</evidence>
<evidence type="ECO:0000313" key="2">
    <source>
        <dbReference type="EMBL" id="TLF40853.1"/>
    </source>
</evidence>
<gene>
    <name evidence="2" type="ORF">FEI14_09305</name>
</gene>
<dbReference type="AlphaFoldDB" id="A0A5R8LUR1"/>
<evidence type="ECO:0000256" key="1">
    <source>
        <dbReference type="SAM" id="SignalP"/>
    </source>
</evidence>